<feature type="region of interest" description="Disordered" evidence="1">
    <location>
        <begin position="1"/>
        <end position="22"/>
    </location>
</feature>
<dbReference type="Gene3D" id="3.60.130.30">
    <property type="match status" value="1"/>
</dbReference>
<reference evidence="2 3" key="1">
    <citation type="submission" date="2019-01" db="EMBL/GenBank/DDBJ databases">
        <title>Draft genome sequence of Psathyrella aberdarensis IHI B618.</title>
        <authorList>
            <person name="Buettner E."/>
            <person name="Kellner H."/>
        </authorList>
    </citation>
    <scope>NUCLEOTIDE SEQUENCE [LARGE SCALE GENOMIC DNA]</scope>
    <source>
        <strain evidence="2 3">IHI B618</strain>
    </source>
</reference>
<dbReference type="OrthoDB" id="3245313at2759"/>
<evidence type="ECO:0000256" key="1">
    <source>
        <dbReference type="SAM" id="MobiDB-lite"/>
    </source>
</evidence>
<proteinExistence type="predicted"/>
<accession>A0A4Q2D4H7</accession>
<dbReference type="STRING" id="2316362.A0A4Q2D4H7"/>
<dbReference type="AlphaFoldDB" id="A0A4Q2D4H7"/>
<protein>
    <submittedName>
        <fullName evidence="2">Uncharacterized protein</fullName>
    </submittedName>
</protein>
<comment type="caution">
    <text evidence="2">The sequence shown here is derived from an EMBL/GenBank/DDBJ whole genome shotgun (WGS) entry which is preliminary data.</text>
</comment>
<dbReference type="Proteomes" id="UP000290288">
    <property type="component" value="Unassembled WGS sequence"/>
</dbReference>
<name>A0A4Q2D4H7_9AGAR</name>
<evidence type="ECO:0000313" key="2">
    <source>
        <dbReference type="EMBL" id="RXW13446.1"/>
    </source>
</evidence>
<evidence type="ECO:0000313" key="3">
    <source>
        <dbReference type="Proteomes" id="UP000290288"/>
    </source>
</evidence>
<feature type="compositionally biased region" description="Polar residues" evidence="1">
    <location>
        <begin position="1"/>
        <end position="12"/>
    </location>
</feature>
<dbReference type="EMBL" id="SDEE01000915">
    <property type="protein sequence ID" value="RXW13446.1"/>
    <property type="molecule type" value="Genomic_DNA"/>
</dbReference>
<organism evidence="2 3">
    <name type="scientific">Candolleomyces aberdarensis</name>
    <dbReference type="NCBI Taxonomy" id="2316362"/>
    <lineage>
        <taxon>Eukaryota</taxon>
        <taxon>Fungi</taxon>
        <taxon>Dikarya</taxon>
        <taxon>Basidiomycota</taxon>
        <taxon>Agaricomycotina</taxon>
        <taxon>Agaricomycetes</taxon>
        <taxon>Agaricomycetidae</taxon>
        <taxon>Agaricales</taxon>
        <taxon>Agaricineae</taxon>
        <taxon>Psathyrellaceae</taxon>
        <taxon>Candolleomyces</taxon>
    </lineage>
</organism>
<sequence>MGRTRSGVQFSPLSDDPSTEDVSFIQTEWDSTNAFGAAATQEEGFGDEGELDSHVCIAERAPTPIPNEEIYLTISGPQRTDFSHCGGGSWTGRRDSSKSSRSYTVHELEEMGFTYVPYEPGRNVLFSDSQTRIVGGLVDAPPGEEWTLTKENASVSLQNARKIGAGTGAFLNKDLNHRRGRYFTLLTGVSMGGGQKRPGNLAQRLRARCKLVQSILLNESIKRIAGFQSSAFYFLAPKLYRRYANDLGRLYNSQSELRWNFDGSIYPCVAFNCGPQSITTLHFDQGNLSHGLCAVMPLGNFDWKKGGHLVLWELKLVLEFPPGTVALLPSAAVRHCNTPIQKGEERMSITQFAAGGLFRWVAYGMKSAKELGSMKASDGRTVKEKADKGAEERWMEGLSLFSTTTSLEQDYRTDQLPPTSLV</sequence>
<gene>
    <name evidence="2" type="ORF">EST38_g12411</name>
</gene>
<keyword evidence="3" id="KW-1185">Reference proteome</keyword>